<sequence length="22" mass="2736">MHRMGQQISNQVIWQIFRARVH</sequence>
<name>A0A0A9CC25_ARUDO</name>
<proteinExistence type="predicted"/>
<dbReference type="EMBL" id="GBRH01224804">
    <property type="protein sequence ID" value="JAD73091.1"/>
    <property type="molecule type" value="Transcribed_RNA"/>
</dbReference>
<dbReference type="AlphaFoldDB" id="A0A0A9CC25"/>
<accession>A0A0A9CC25</accession>
<evidence type="ECO:0000313" key="1">
    <source>
        <dbReference type="EMBL" id="JAD73091.1"/>
    </source>
</evidence>
<organism evidence="1">
    <name type="scientific">Arundo donax</name>
    <name type="common">Giant reed</name>
    <name type="synonym">Donax arundinaceus</name>
    <dbReference type="NCBI Taxonomy" id="35708"/>
    <lineage>
        <taxon>Eukaryota</taxon>
        <taxon>Viridiplantae</taxon>
        <taxon>Streptophyta</taxon>
        <taxon>Embryophyta</taxon>
        <taxon>Tracheophyta</taxon>
        <taxon>Spermatophyta</taxon>
        <taxon>Magnoliopsida</taxon>
        <taxon>Liliopsida</taxon>
        <taxon>Poales</taxon>
        <taxon>Poaceae</taxon>
        <taxon>PACMAD clade</taxon>
        <taxon>Arundinoideae</taxon>
        <taxon>Arundineae</taxon>
        <taxon>Arundo</taxon>
    </lineage>
</organism>
<reference evidence="1" key="2">
    <citation type="journal article" date="2015" name="Data Brief">
        <title>Shoot transcriptome of the giant reed, Arundo donax.</title>
        <authorList>
            <person name="Barrero R.A."/>
            <person name="Guerrero F.D."/>
            <person name="Moolhuijzen P."/>
            <person name="Goolsby J.A."/>
            <person name="Tidwell J."/>
            <person name="Bellgard S.E."/>
            <person name="Bellgard M.I."/>
        </authorList>
    </citation>
    <scope>NUCLEOTIDE SEQUENCE</scope>
    <source>
        <tissue evidence="1">Shoot tissue taken approximately 20 cm above the soil surface</tissue>
    </source>
</reference>
<protein>
    <submittedName>
        <fullName evidence="1">Uncharacterized protein</fullName>
    </submittedName>
</protein>
<reference evidence="1" key="1">
    <citation type="submission" date="2014-09" db="EMBL/GenBank/DDBJ databases">
        <authorList>
            <person name="Magalhaes I.L.F."/>
            <person name="Oliveira U."/>
            <person name="Santos F.R."/>
            <person name="Vidigal T.H.D.A."/>
            <person name="Brescovit A.D."/>
            <person name="Santos A.J."/>
        </authorList>
    </citation>
    <scope>NUCLEOTIDE SEQUENCE</scope>
    <source>
        <tissue evidence="1">Shoot tissue taken approximately 20 cm above the soil surface</tissue>
    </source>
</reference>